<feature type="transmembrane region" description="Helical" evidence="1">
    <location>
        <begin position="115"/>
        <end position="138"/>
    </location>
</feature>
<dbReference type="PANTHER" id="PTHR40078">
    <property type="entry name" value="INTEGRAL MEMBRANE PROTEIN-RELATED"/>
    <property type="match status" value="1"/>
</dbReference>
<dbReference type="RefSeq" id="WP_273188569.1">
    <property type="nucleotide sequence ID" value="NZ_DYUZ01000006.1"/>
</dbReference>
<keyword evidence="1" id="KW-0812">Transmembrane</keyword>
<evidence type="ECO:0000313" key="2">
    <source>
        <dbReference type="EMBL" id="HJG36413.1"/>
    </source>
</evidence>
<feature type="transmembrane region" description="Helical" evidence="1">
    <location>
        <begin position="83"/>
        <end position="103"/>
    </location>
</feature>
<dbReference type="Proteomes" id="UP000753256">
    <property type="component" value="Unassembled WGS sequence"/>
</dbReference>
<dbReference type="InterPro" id="IPR038750">
    <property type="entry name" value="YczE/YyaS-like"/>
</dbReference>
<evidence type="ECO:0000256" key="1">
    <source>
        <dbReference type="SAM" id="Phobius"/>
    </source>
</evidence>
<comment type="caution">
    <text evidence="2">The sequence shown here is derived from an EMBL/GenBank/DDBJ whole genome shotgun (WGS) entry which is preliminary data.</text>
</comment>
<keyword evidence="1" id="KW-0472">Membrane</keyword>
<feature type="transmembrane region" description="Helical" evidence="1">
    <location>
        <begin position="183"/>
        <end position="201"/>
    </location>
</feature>
<feature type="transmembrane region" description="Helical" evidence="1">
    <location>
        <begin position="159"/>
        <end position="177"/>
    </location>
</feature>
<reference evidence="2" key="1">
    <citation type="journal article" date="2021" name="PeerJ">
        <title>Extensive microbial diversity within the chicken gut microbiome revealed by metagenomics and culture.</title>
        <authorList>
            <person name="Gilroy R."/>
            <person name="Ravi A."/>
            <person name="Getino M."/>
            <person name="Pursley I."/>
            <person name="Horton D.L."/>
            <person name="Alikhan N.F."/>
            <person name="Baker D."/>
            <person name="Gharbi K."/>
            <person name="Hall N."/>
            <person name="Watson M."/>
            <person name="Adriaenssens E.M."/>
            <person name="Foster-Nyarko E."/>
            <person name="Jarju S."/>
            <person name="Secka A."/>
            <person name="Antonio M."/>
            <person name="Oren A."/>
            <person name="Chaudhuri R.R."/>
            <person name="La Ragione R."/>
            <person name="Hildebrand F."/>
            <person name="Pallen M.J."/>
        </authorList>
    </citation>
    <scope>NUCLEOTIDE SEQUENCE</scope>
    <source>
        <strain evidence="2">ChiHjej13B12-9602</strain>
    </source>
</reference>
<gene>
    <name evidence="2" type="ORF">K8V70_00900</name>
</gene>
<dbReference type="AlphaFoldDB" id="A0A921IS28"/>
<organism evidence="2 3">
    <name type="scientific">Enorma phocaeensis</name>
    <dbReference type="NCBI Taxonomy" id="1871019"/>
    <lineage>
        <taxon>Bacteria</taxon>
        <taxon>Bacillati</taxon>
        <taxon>Actinomycetota</taxon>
        <taxon>Coriobacteriia</taxon>
        <taxon>Coriobacteriales</taxon>
        <taxon>Coriobacteriaceae</taxon>
        <taxon>Enorma</taxon>
    </lineage>
</organism>
<dbReference type="Pfam" id="PF19700">
    <property type="entry name" value="DUF6198"/>
    <property type="match status" value="1"/>
</dbReference>
<accession>A0A921IS28</accession>
<evidence type="ECO:0000313" key="3">
    <source>
        <dbReference type="Proteomes" id="UP000753256"/>
    </source>
</evidence>
<dbReference type="EMBL" id="DYUZ01000006">
    <property type="protein sequence ID" value="HJG36413.1"/>
    <property type="molecule type" value="Genomic_DNA"/>
</dbReference>
<dbReference type="PANTHER" id="PTHR40078:SF1">
    <property type="entry name" value="INTEGRAL MEMBRANE PROTEIN"/>
    <property type="match status" value="1"/>
</dbReference>
<name>A0A921IS28_9ACTN</name>
<proteinExistence type="predicted"/>
<keyword evidence="1" id="KW-1133">Transmembrane helix</keyword>
<feature type="transmembrane region" description="Helical" evidence="1">
    <location>
        <begin position="52"/>
        <end position="71"/>
    </location>
</feature>
<reference evidence="2" key="2">
    <citation type="submission" date="2021-09" db="EMBL/GenBank/DDBJ databases">
        <authorList>
            <person name="Gilroy R."/>
        </authorList>
    </citation>
    <scope>NUCLEOTIDE SEQUENCE</scope>
    <source>
        <strain evidence="2">ChiHjej13B12-9602</strain>
    </source>
</reference>
<sequence>MHSERLIQRYLWFILGVCINSFGFAFITKAALGTSPISSIPYVLDLAFPPTFGETTFAMSLVYIVLQIVPLRPDFKPIQLLQIVVNLLFSALIDVSMAFLTWLEPATLPTQLASLTLGCVILAFGVSVEVAPNVITVPGEGIVRAIASVTKRPFGSVKMLFDTTLVIIACALSYVFFGYLNGLGAGTIISALAVGRLCNLFNRHVPLLARIARLTRGTTGAPEEAL</sequence>
<feature type="transmembrane region" description="Helical" evidence="1">
    <location>
        <begin position="12"/>
        <end position="32"/>
    </location>
</feature>
<protein>
    <submittedName>
        <fullName evidence="2">DUF6198 family protein</fullName>
    </submittedName>
</protein>